<keyword evidence="2" id="KW-1185">Reference proteome</keyword>
<proteinExistence type="predicted"/>
<protein>
    <submittedName>
        <fullName evidence="1">DUF952 domain-containing protein</fullName>
    </submittedName>
</protein>
<dbReference type="EMBL" id="JAALLS010000015">
    <property type="protein sequence ID" value="NGP89054.1"/>
    <property type="molecule type" value="Genomic_DNA"/>
</dbReference>
<dbReference type="AlphaFoldDB" id="A0A6M1TE62"/>
<gene>
    <name evidence="1" type="ORF">G3569_11885</name>
</gene>
<comment type="caution">
    <text evidence="1">The sequence shown here is derived from an EMBL/GenBank/DDBJ whole genome shotgun (WGS) entry which is preliminary data.</text>
</comment>
<accession>A0A6M1TE62</accession>
<dbReference type="SUPFAM" id="SSF56399">
    <property type="entry name" value="ADP-ribosylation"/>
    <property type="match status" value="1"/>
</dbReference>
<dbReference type="Pfam" id="PF06108">
    <property type="entry name" value="DUF952"/>
    <property type="match status" value="1"/>
</dbReference>
<reference evidence="1 2" key="1">
    <citation type="submission" date="2020-02" db="EMBL/GenBank/DDBJ databases">
        <title>Aliifodinibius halophilus 2W32, complete genome.</title>
        <authorList>
            <person name="Li Y."/>
            <person name="Wu S."/>
        </authorList>
    </citation>
    <scope>NUCLEOTIDE SEQUENCE [LARGE SCALE GENOMIC DNA]</scope>
    <source>
        <strain evidence="1 2">2W32</strain>
    </source>
</reference>
<organism evidence="1 2">
    <name type="scientific">Fodinibius halophilus</name>
    <dbReference type="NCBI Taxonomy" id="1736908"/>
    <lineage>
        <taxon>Bacteria</taxon>
        <taxon>Pseudomonadati</taxon>
        <taxon>Balneolota</taxon>
        <taxon>Balneolia</taxon>
        <taxon>Balneolales</taxon>
        <taxon>Balneolaceae</taxon>
        <taxon>Fodinibius</taxon>
    </lineage>
</organism>
<name>A0A6M1TE62_9BACT</name>
<evidence type="ECO:0000313" key="2">
    <source>
        <dbReference type="Proteomes" id="UP000479132"/>
    </source>
</evidence>
<dbReference type="RefSeq" id="WP_165269399.1">
    <property type="nucleotide sequence ID" value="NZ_JAALLS010000015.1"/>
</dbReference>
<dbReference type="Proteomes" id="UP000479132">
    <property type="component" value="Unassembled WGS sequence"/>
</dbReference>
<dbReference type="Gene3D" id="3.20.170.20">
    <property type="entry name" value="Protein of unknown function DUF952"/>
    <property type="match status" value="1"/>
</dbReference>
<dbReference type="PANTHER" id="PTHR34129:SF1">
    <property type="entry name" value="DUF952 DOMAIN-CONTAINING PROTEIN"/>
    <property type="match status" value="1"/>
</dbReference>
<sequence length="117" mass="13417">MRHDLLFHITSKKEWKEYQNNGRYEPETLEDEGFIHCSSGEQIEDTANRLFSDKDKILLLVIDVSTLGENIKYEKDEETGEKFPHLYEPLESSAVIDKIEVGAEDDGTFNIGFSSNS</sequence>
<dbReference type="InterPro" id="IPR009297">
    <property type="entry name" value="DUF952"/>
</dbReference>
<dbReference type="PANTHER" id="PTHR34129">
    <property type="entry name" value="BLR1139 PROTEIN"/>
    <property type="match status" value="1"/>
</dbReference>
<evidence type="ECO:0000313" key="1">
    <source>
        <dbReference type="EMBL" id="NGP89054.1"/>
    </source>
</evidence>